<dbReference type="Pfam" id="PF07726">
    <property type="entry name" value="AAA_3"/>
    <property type="match status" value="1"/>
</dbReference>
<dbReference type="RefSeq" id="WP_054492461.1">
    <property type="nucleotide sequence ID" value="NZ_BBZA01000062.1"/>
</dbReference>
<comment type="caution">
    <text evidence="5">The sequence shown here is derived from an EMBL/GenBank/DDBJ whole genome shotgun (WGS) entry which is preliminary data.</text>
</comment>
<sequence length="316" mass="35342">MEIAAVQPLAERIIENVQRVIVGKRDIIELVLVALLAEGHILLEDVPGTGKTTLARTLARSLNVDFQRLQFTPDLLPSDVTGLYIYDQRTGDFVFRRGPVFTNILLADEINRATPRTQSALLEAMQERQVSVEGETYPLPRPFLVIATQNPVELEGTFPLPEAQLDRFLLRLSLGYPSAEDEEKMLLRFEREDPLPTLEPVASADDLLAARQAIRHVRVDDDIRRYIINITRATREHEAIELGASPRATLALYQAAQALAAIQGRDYVIPDDVKRLCPVVLTHRVLLSTQVVLRGRTPEAAINDIIESIPVPVEKV</sequence>
<keyword evidence="2" id="KW-0067">ATP-binding</keyword>
<dbReference type="Gene3D" id="1.10.8.80">
    <property type="entry name" value="Magnesium chelatase subunit I, C-Terminal domain"/>
    <property type="match status" value="1"/>
</dbReference>
<dbReference type="Proteomes" id="UP000050502">
    <property type="component" value="Unassembled WGS sequence"/>
</dbReference>
<dbReference type="PANTHER" id="PTHR42759:SF5">
    <property type="entry name" value="METHANOL DEHYDROGENASE REGULATOR"/>
    <property type="match status" value="1"/>
</dbReference>
<dbReference type="CDD" id="cd00009">
    <property type="entry name" value="AAA"/>
    <property type="match status" value="1"/>
</dbReference>
<dbReference type="Proteomes" id="UP000037784">
    <property type="component" value="Unassembled WGS sequence"/>
</dbReference>
<dbReference type="FunCoup" id="A0A0N0RFG3">
    <property type="interactions" value="369"/>
</dbReference>
<name>A0A0N0RFG3_9CHLR</name>
<accession>A0A0N0RFG3</accession>
<dbReference type="FunFam" id="3.40.50.300:FF:000640">
    <property type="entry name" value="MoxR family ATPase"/>
    <property type="match status" value="1"/>
</dbReference>
<gene>
    <name evidence="5" type="primary">moxR</name>
    <name evidence="5" type="ORF">ARMA_0973</name>
    <name evidence="6" type="ORF">SE16_06985</name>
</gene>
<evidence type="ECO:0000256" key="1">
    <source>
        <dbReference type="ARBA" id="ARBA00022741"/>
    </source>
</evidence>
<dbReference type="Pfam" id="PF17863">
    <property type="entry name" value="AAA_lid_2"/>
    <property type="match status" value="1"/>
</dbReference>
<dbReference type="GO" id="GO:0005524">
    <property type="term" value="F:ATP binding"/>
    <property type="evidence" value="ECO:0007669"/>
    <property type="project" value="UniProtKB-KW"/>
</dbReference>
<reference evidence="5 7" key="1">
    <citation type="journal article" date="2015" name="Genome Announc.">
        <title>Draft Genome Sequence of a Heterotrophic Facultative Anaerobic Thermophilic Bacterium, Ardenticatena maritima Strain 110ST.</title>
        <authorList>
            <person name="Kawaichi S."/>
            <person name="Yoshida T."/>
            <person name="Sako Y."/>
            <person name="Nakamura R."/>
        </authorList>
    </citation>
    <scope>NUCLEOTIDE SEQUENCE [LARGE SCALE GENOMIC DNA]</scope>
    <source>
        <strain evidence="5 7">110S</strain>
    </source>
</reference>
<reference evidence="7" key="3">
    <citation type="submission" date="2015-08" db="EMBL/GenBank/DDBJ databases">
        <title>Draft Genome Sequence of a Heterotrophic Facultative Anaerobic Bacterium Ardenticatena maritima Strain 110S.</title>
        <authorList>
            <person name="Kawaichi S."/>
            <person name="Yoshida T."/>
            <person name="Sako Y."/>
            <person name="Nakamura R."/>
        </authorList>
    </citation>
    <scope>NUCLEOTIDE SEQUENCE [LARGE SCALE GENOMIC DNA]</scope>
    <source>
        <strain evidence="7">110S</strain>
    </source>
</reference>
<proteinExistence type="inferred from homology"/>
<dbReference type="PANTHER" id="PTHR42759">
    <property type="entry name" value="MOXR FAMILY PROTEIN"/>
    <property type="match status" value="1"/>
</dbReference>
<dbReference type="OrthoDB" id="9808397at2"/>
<dbReference type="EMBL" id="BBZA01000062">
    <property type="protein sequence ID" value="GAP62550.1"/>
    <property type="molecule type" value="Genomic_DNA"/>
</dbReference>
<dbReference type="InterPro" id="IPR050764">
    <property type="entry name" value="CbbQ/NirQ/NorQ/GpvN"/>
</dbReference>
<comment type="similarity">
    <text evidence="3">Belongs to the MoxR family.</text>
</comment>
<protein>
    <submittedName>
        <fullName evidence="6">ATPase AAA</fullName>
    </submittedName>
    <submittedName>
        <fullName evidence="5">MoxR-like ATPase</fullName>
    </submittedName>
</protein>
<dbReference type="AlphaFoldDB" id="A0A0N0RFG3"/>
<dbReference type="InterPro" id="IPR003593">
    <property type="entry name" value="AAA+_ATPase"/>
</dbReference>
<dbReference type="SUPFAM" id="SSF52540">
    <property type="entry name" value="P-loop containing nucleoside triphosphate hydrolases"/>
    <property type="match status" value="1"/>
</dbReference>
<evidence type="ECO:0000313" key="6">
    <source>
        <dbReference type="EMBL" id="KPL88523.1"/>
    </source>
</evidence>
<evidence type="ECO:0000313" key="5">
    <source>
        <dbReference type="EMBL" id="GAP62550.1"/>
    </source>
</evidence>
<dbReference type="InterPro" id="IPR027417">
    <property type="entry name" value="P-loop_NTPase"/>
</dbReference>
<keyword evidence="7" id="KW-1185">Reference proteome</keyword>
<reference evidence="6 8" key="2">
    <citation type="submission" date="2015-07" db="EMBL/GenBank/DDBJ databases">
        <title>Whole genome sequence of Ardenticatena maritima DSM 23922.</title>
        <authorList>
            <person name="Hemp J."/>
            <person name="Ward L.M."/>
            <person name="Pace L.A."/>
            <person name="Fischer W.W."/>
        </authorList>
    </citation>
    <scope>NUCLEOTIDE SEQUENCE [LARGE SCALE GENOMIC DNA]</scope>
    <source>
        <strain evidence="6 8">110S</strain>
    </source>
</reference>
<dbReference type="InterPro" id="IPR041628">
    <property type="entry name" value="ChlI/MoxR_AAA_lid"/>
</dbReference>
<feature type="domain" description="AAA+ ATPase" evidence="4">
    <location>
        <begin position="37"/>
        <end position="178"/>
    </location>
</feature>
<evidence type="ECO:0000256" key="3">
    <source>
        <dbReference type="ARBA" id="ARBA00061607"/>
    </source>
</evidence>
<dbReference type="PIRSF" id="PIRSF002849">
    <property type="entry name" value="AAA_ATPase_chaperone_MoxR_prd"/>
    <property type="match status" value="1"/>
</dbReference>
<dbReference type="SMART" id="SM00382">
    <property type="entry name" value="AAA"/>
    <property type="match status" value="1"/>
</dbReference>
<evidence type="ECO:0000313" key="8">
    <source>
        <dbReference type="Proteomes" id="UP000050502"/>
    </source>
</evidence>
<dbReference type="InParanoid" id="A0A0N0RFG3"/>
<organism evidence="5 7">
    <name type="scientific">Ardenticatena maritima</name>
    <dbReference type="NCBI Taxonomy" id="872965"/>
    <lineage>
        <taxon>Bacteria</taxon>
        <taxon>Bacillati</taxon>
        <taxon>Chloroflexota</taxon>
        <taxon>Ardenticatenia</taxon>
        <taxon>Ardenticatenales</taxon>
        <taxon>Ardenticatenaceae</taxon>
        <taxon>Ardenticatena</taxon>
    </lineage>
</organism>
<dbReference type="EMBL" id="LGKN01000004">
    <property type="protein sequence ID" value="KPL88523.1"/>
    <property type="molecule type" value="Genomic_DNA"/>
</dbReference>
<dbReference type="STRING" id="872965.SE16_06985"/>
<dbReference type="Gene3D" id="3.40.50.300">
    <property type="entry name" value="P-loop containing nucleotide triphosphate hydrolases"/>
    <property type="match status" value="1"/>
</dbReference>
<dbReference type="InterPro" id="IPR011703">
    <property type="entry name" value="ATPase_AAA-3"/>
</dbReference>
<evidence type="ECO:0000259" key="4">
    <source>
        <dbReference type="SMART" id="SM00382"/>
    </source>
</evidence>
<keyword evidence="1" id="KW-0547">Nucleotide-binding</keyword>
<dbReference type="GO" id="GO:0016887">
    <property type="term" value="F:ATP hydrolysis activity"/>
    <property type="evidence" value="ECO:0007669"/>
    <property type="project" value="InterPro"/>
</dbReference>
<evidence type="ECO:0000313" key="7">
    <source>
        <dbReference type="Proteomes" id="UP000037784"/>
    </source>
</evidence>
<dbReference type="PATRIC" id="fig|872965.6.peg.1443"/>
<evidence type="ECO:0000256" key="2">
    <source>
        <dbReference type="ARBA" id="ARBA00022840"/>
    </source>
</evidence>